<reference evidence="2 3" key="1">
    <citation type="submission" date="2024-04" db="EMBL/GenBank/DDBJ databases">
        <authorList>
            <person name="Fracassetti M."/>
        </authorList>
    </citation>
    <scope>NUCLEOTIDE SEQUENCE [LARGE SCALE GENOMIC DNA]</scope>
</reference>
<evidence type="ECO:0000313" key="3">
    <source>
        <dbReference type="Proteomes" id="UP001497516"/>
    </source>
</evidence>
<dbReference type="AlphaFoldDB" id="A0AAV2FMC8"/>
<feature type="region of interest" description="Disordered" evidence="1">
    <location>
        <begin position="1"/>
        <end position="78"/>
    </location>
</feature>
<feature type="compositionally biased region" description="Basic and acidic residues" evidence="1">
    <location>
        <begin position="48"/>
        <end position="64"/>
    </location>
</feature>
<organism evidence="2 3">
    <name type="scientific">Linum trigynum</name>
    <dbReference type="NCBI Taxonomy" id="586398"/>
    <lineage>
        <taxon>Eukaryota</taxon>
        <taxon>Viridiplantae</taxon>
        <taxon>Streptophyta</taxon>
        <taxon>Embryophyta</taxon>
        <taxon>Tracheophyta</taxon>
        <taxon>Spermatophyta</taxon>
        <taxon>Magnoliopsida</taxon>
        <taxon>eudicotyledons</taxon>
        <taxon>Gunneridae</taxon>
        <taxon>Pentapetalae</taxon>
        <taxon>rosids</taxon>
        <taxon>fabids</taxon>
        <taxon>Malpighiales</taxon>
        <taxon>Linaceae</taxon>
        <taxon>Linum</taxon>
    </lineage>
</organism>
<name>A0AAV2FMC8_9ROSI</name>
<dbReference type="Proteomes" id="UP001497516">
    <property type="component" value="Chromosome 7"/>
</dbReference>
<feature type="compositionally biased region" description="Basic and acidic residues" evidence="1">
    <location>
        <begin position="16"/>
        <end position="29"/>
    </location>
</feature>
<proteinExistence type="predicted"/>
<evidence type="ECO:0000256" key="1">
    <source>
        <dbReference type="SAM" id="MobiDB-lite"/>
    </source>
</evidence>
<protein>
    <submittedName>
        <fullName evidence="2">Uncharacterized protein</fullName>
    </submittedName>
</protein>
<keyword evidence="3" id="KW-1185">Reference proteome</keyword>
<gene>
    <name evidence="2" type="ORF">LTRI10_LOCUS39686</name>
</gene>
<dbReference type="EMBL" id="OZ034820">
    <property type="protein sequence ID" value="CAL1399506.1"/>
    <property type="molecule type" value="Genomic_DNA"/>
</dbReference>
<evidence type="ECO:0000313" key="2">
    <source>
        <dbReference type="EMBL" id="CAL1399506.1"/>
    </source>
</evidence>
<sequence>MLTNSRRQGTTANEFFRTEETTNKEEPLRHQISIRDSLSCKIRNPSRAKQDQRGESKIREEEQPLRNLKRHIGRETLN</sequence>
<accession>A0AAV2FMC8</accession>
<feature type="compositionally biased region" description="Polar residues" evidence="1">
    <location>
        <begin position="1"/>
        <end position="13"/>
    </location>
</feature>